<accession>A0A1I2I3E3</accession>
<feature type="transmembrane region" description="Helical" evidence="1">
    <location>
        <begin position="24"/>
        <end position="48"/>
    </location>
</feature>
<evidence type="ECO:0000313" key="2">
    <source>
        <dbReference type="EMBL" id="SFF36178.1"/>
    </source>
</evidence>
<dbReference type="PANTHER" id="PTHR30238:SF4">
    <property type="entry name" value="SLL1022 PROTEIN"/>
    <property type="match status" value="1"/>
</dbReference>
<keyword evidence="1" id="KW-1133">Transmembrane helix</keyword>
<feature type="transmembrane region" description="Helical" evidence="1">
    <location>
        <begin position="334"/>
        <end position="353"/>
    </location>
</feature>
<feature type="transmembrane region" description="Helical" evidence="1">
    <location>
        <begin position="275"/>
        <end position="298"/>
    </location>
</feature>
<proteinExistence type="predicted"/>
<dbReference type="EMBL" id="FONV01000009">
    <property type="protein sequence ID" value="SFF36178.1"/>
    <property type="molecule type" value="Genomic_DNA"/>
</dbReference>
<feature type="transmembrane region" description="Helical" evidence="1">
    <location>
        <begin position="120"/>
        <end position="137"/>
    </location>
</feature>
<feature type="transmembrane region" description="Helical" evidence="1">
    <location>
        <begin position="310"/>
        <end position="328"/>
    </location>
</feature>
<dbReference type="AlphaFoldDB" id="A0A1I2I3E3"/>
<reference evidence="2 3" key="1">
    <citation type="submission" date="2016-10" db="EMBL/GenBank/DDBJ databases">
        <authorList>
            <person name="de Groot N.N."/>
        </authorList>
    </citation>
    <scope>NUCLEOTIDE SEQUENCE [LARGE SCALE GENOMIC DNA]</scope>
    <source>
        <strain evidence="2 3">DSM 43019</strain>
    </source>
</reference>
<protein>
    <recommendedName>
        <fullName evidence="4">Integral membrane protein, YkoY family</fullName>
    </recommendedName>
</protein>
<keyword evidence="1" id="KW-0812">Transmembrane</keyword>
<feature type="transmembrane region" description="Helical" evidence="1">
    <location>
        <begin position="60"/>
        <end position="81"/>
    </location>
</feature>
<organism evidence="2 3">
    <name type="scientific">Actinoplanes philippinensis</name>
    <dbReference type="NCBI Taxonomy" id="35752"/>
    <lineage>
        <taxon>Bacteria</taxon>
        <taxon>Bacillati</taxon>
        <taxon>Actinomycetota</taxon>
        <taxon>Actinomycetes</taxon>
        <taxon>Micromonosporales</taxon>
        <taxon>Micromonosporaceae</taxon>
        <taxon>Actinoplanes</taxon>
    </lineage>
</organism>
<keyword evidence="1" id="KW-0472">Membrane</keyword>
<dbReference type="Pfam" id="PF04332">
    <property type="entry name" value="DUF475"/>
    <property type="match status" value="1"/>
</dbReference>
<name>A0A1I2I3E3_9ACTN</name>
<feature type="transmembrane region" description="Helical" evidence="1">
    <location>
        <begin position="245"/>
        <end position="269"/>
    </location>
</feature>
<dbReference type="STRING" id="35752.SAMN05421541_109207"/>
<evidence type="ECO:0000313" key="3">
    <source>
        <dbReference type="Proteomes" id="UP000199645"/>
    </source>
</evidence>
<dbReference type="Proteomes" id="UP000199645">
    <property type="component" value="Unassembled WGS sequence"/>
</dbReference>
<dbReference type="PANTHER" id="PTHR30238">
    <property type="entry name" value="MEMBRANE BOUND PREDICTED REDOX MODULATOR"/>
    <property type="match status" value="1"/>
</dbReference>
<keyword evidence="3" id="KW-1185">Reference proteome</keyword>
<sequence length="374" mass="39431">MFGWSFAITLAALAGALILGGPRALALVAILCVLEISVSFDNAVVNATVLERMNAYWQRLFLTVGIVIAVFGMRLVFPLLLVGVTAQVGPVEVIRLALAGGPPEQPGTYAALLHHAHPSIAAYGGTFLLMLFLDFVFEDRAVSWLAWLERPLARIGKVDQLSVVVALVVLVVTAETLAPEPGTVMVAGSLGIMTYLLVNGLGALAESKGSEEDDRAAGIHGDALTVEKSLQPGGRARPAQVAGKAAFYLFLYLEVLDASFSFDGVIGAFAISQDIFVIAAGLGVGAMYIRSITIYLVRKGSLDSYAYLEHGAHWAIGALAAIMLISIRHEVPEVITGLVGLAFIGAAMVSSVIRNRHGGLAAAADERRKVLIDA</sequence>
<gene>
    <name evidence="2" type="ORF">SAMN05421541_109207</name>
</gene>
<feature type="transmembrane region" description="Helical" evidence="1">
    <location>
        <begin position="158"/>
        <end position="178"/>
    </location>
</feature>
<evidence type="ECO:0000256" key="1">
    <source>
        <dbReference type="SAM" id="Phobius"/>
    </source>
</evidence>
<dbReference type="NCBIfam" id="NF010613">
    <property type="entry name" value="PRK14013.1-3"/>
    <property type="match status" value="1"/>
</dbReference>
<dbReference type="InterPro" id="IPR007427">
    <property type="entry name" value="DUF475"/>
</dbReference>
<evidence type="ECO:0008006" key="4">
    <source>
        <dbReference type="Google" id="ProtNLM"/>
    </source>
</evidence>
<feature type="transmembrane region" description="Helical" evidence="1">
    <location>
        <begin position="184"/>
        <end position="205"/>
    </location>
</feature>